<feature type="region of interest" description="Disordered" evidence="14">
    <location>
        <begin position="140"/>
        <end position="169"/>
    </location>
</feature>
<evidence type="ECO:0000256" key="10">
    <source>
        <dbReference type="ARBA" id="ARBA00023136"/>
    </source>
</evidence>
<feature type="transmembrane region" description="Helical" evidence="15">
    <location>
        <begin position="413"/>
        <end position="439"/>
    </location>
</feature>
<keyword evidence="7 15" id="KW-0812">Transmembrane</keyword>
<dbReference type="PANTHER" id="PTHR33048:SF143">
    <property type="entry name" value="EXTRACELLULAR MEMBRANE PROTEIN CFEM DOMAIN-CONTAINING PROTEIN-RELATED"/>
    <property type="match status" value="1"/>
</dbReference>
<evidence type="ECO:0000256" key="15">
    <source>
        <dbReference type="SAM" id="Phobius"/>
    </source>
</evidence>
<evidence type="ECO:0000256" key="8">
    <source>
        <dbReference type="ARBA" id="ARBA00022729"/>
    </source>
</evidence>
<dbReference type="Pfam" id="PF05730">
    <property type="entry name" value="CFEM"/>
    <property type="match status" value="1"/>
</dbReference>
<keyword evidence="18" id="KW-1185">Reference proteome</keyword>
<dbReference type="InterPro" id="IPR049326">
    <property type="entry name" value="Rhodopsin_dom_fungi"/>
</dbReference>
<reference evidence="17 18" key="1">
    <citation type="journal article" date="2024" name="Microbiol. Resour. Announc.">
        <title>Genome annotations for the ascomycete fungi Trichoderma harzianum, Trichoderma aggressivum, and Purpureocillium lilacinum.</title>
        <authorList>
            <person name="Beijen E.P.W."/>
            <person name="Ohm R.A."/>
        </authorList>
    </citation>
    <scope>NUCLEOTIDE SEQUENCE [LARGE SCALE GENOMIC DNA]</scope>
    <source>
        <strain evidence="17 18">CBS 150709</strain>
    </source>
</reference>
<keyword evidence="6" id="KW-0336">GPI-anchor</keyword>
<keyword evidence="6" id="KW-0325">Glycoprotein</keyword>
<keyword evidence="8" id="KW-0732">Signal</keyword>
<feature type="transmembrane region" description="Helical" evidence="15">
    <location>
        <begin position="500"/>
        <end position="520"/>
    </location>
</feature>
<evidence type="ECO:0000256" key="3">
    <source>
        <dbReference type="ARBA" id="ARBA00004613"/>
    </source>
</evidence>
<evidence type="ECO:0000256" key="14">
    <source>
        <dbReference type="SAM" id="MobiDB-lite"/>
    </source>
</evidence>
<feature type="region of interest" description="Disordered" evidence="14">
    <location>
        <begin position="662"/>
        <end position="685"/>
    </location>
</feature>
<evidence type="ECO:0000313" key="18">
    <source>
        <dbReference type="Proteomes" id="UP001287286"/>
    </source>
</evidence>
<evidence type="ECO:0000256" key="9">
    <source>
        <dbReference type="ARBA" id="ARBA00022989"/>
    </source>
</evidence>
<keyword evidence="5" id="KW-0964">Secreted</keyword>
<feature type="domain" description="CFEM" evidence="16">
    <location>
        <begin position="265"/>
        <end position="327"/>
    </location>
</feature>
<feature type="transmembrane region" description="Helical" evidence="15">
    <location>
        <begin position="532"/>
        <end position="552"/>
    </location>
</feature>
<sequence>MSRLCSPVVTDHTTFFNGQSAKRRVPVSLRVESSHHQPVASQLTPAMHAWRFLPLVAASAGAGKPIAPTVQHRQLGQFMIKRSSWLKTSTRAYHAHVPSRQLEPLSLHESINDSKCPVPGFDNFTRPLVSLASFAAPGLVTPGSRQEDAGRGRPRHFMPEKASSSRAASSVGVSCHAVPSRPSPTPVATPGVDVAPVIEGHYLHDHRQSAAPQSLALQGNTFCGGGDDDPPACGLDNPPGRDGFCRMDSMDALWARFDNDSLAETLTRAPPCATECLKAAFADPACSDSKCLCSHTGIEDTATSCVLAACSRPDAFKMKNLTETACERPRRDASTRYDVMNITLGTITGLVVVARTIFKRAFSHRRALGADDWVVLAAITIGIPTTILNTQGLTKHGLGRDVWTLPAEELTNFVLYFYVMEVLYLTLMAMVKLALSLFYLGIFPGVAIRRLLWGTAAFNVAAGISAVATAIFQCTPISYYWTQWVEDRPGKCIDINAAGWVHGSVNVAVDIWLLAIPLSQIRRLELHWKKKVGVAIMFLTGTFATIVSVLRFQSLIHFANSFNPTWDQWNVAWWSTIETNIGIICTCLPTLRLILVRIFPRVFSGSDHSSYGGRNGTVTTGRGTIATRSIIVHQQVRVSTSTVEIPMTDDLAKHVSGKSWEITTQGSRARSSHTHSVTDWGAEPNVVPDAHTYGRAL</sequence>
<comment type="similarity">
    <text evidence="13">Belongs to the SAT4 family.</text>
</comment>
<feature type="transmembrane region" description="Helical" evidence="15">
    <location>
        <begin position="451"/>
        <end position="480"/>
    </location>
</feature>
<feature type="compositionally biased region" description="Polar residues" evidence="14">
    <location>
        <begin position="662"/>
        <end position="677"/>
    </location>
</feature>
<evidence type="ECO:0000256" key="13">
    <source>
        <dbReference type="ARBA" id="ARBA00038359"/>
    </source>
</evidence>
<evidence type="ECO:0000256" key="1">
    <source>
        <dbReference type="ARBA" id="ARBA00004141"/>
    </source>
</evidence>
<evidence type="ECO:0000256" key="5">
    <source>
        <dbReference type="ARBA" id="ARBA00022525"/>
    </source>
</evidence>
<protein>
    <recommendedName>
        <fullName evidence="16">CFEM domain-containing protein</fullName>
    </recommendedName>
</protein>
<dbReference type="InterPro" id="IPR008427">
    <property type="entry name" value="Extracellular_membr_CFEM_dom"/>
</dbReference>
<feature type="transmembrane region" description="Helical" evidence="15">
    <location>
        <begin position="339"/>
        <end position="358"/>
    </location>
</feature>
<dbReference type="Pfam" id="PF20684">
    <property type="entry name" value="Fung_rhodopsin"/>
    <property type="match status" value="1"/>
</dbReference>
<dbReference type="SMART" id="SM00747">
    <property type="entry name" value="CFEM"/>
    <property type="match status" value="1"/>
</dbReference>
<feature type="transmembrane region" description="Helical" evidence="15">
    <location>
        <begin position="572"/>
        <end position="595"/>
    </location>
</feature>
<dbReference type="EMBL" id="JAWRVI010000003">
    <property type="protein sequence ID" value="KAK4094634.1"/>
    <property type="molecule type" value="Genomic_DNA"/>
</dbReference>
<evidence type="ECO:0000256" key="7">
    <source>
        <dbReference type="ARBA" id="ARBA00022692"/>
    </source>
</evidence>
<evidence type="ECO:0000256" key="2">
    <source>
        <dbReference type="ARBA" id="ARBA00004589"/>
    </source>
</evidence>
<dbReference type="Proteomes" id="UP001287286">
    <property type="component" value="Unassembled WGS sequence"/>
</dbReference>
<dbReference type="PANTHER" id="PTHR33048">
    <property type="entry name" value="PTH11-LIKE INTEGRAL MEMBRANE PROTEIN (AFU_ORTHOLOGUE AFUA_5G11245)"/>
    <property type="match status" value="1"/>
</dbReference>
<keyword evidence="11" id="KW-1015">Disulfide bond</keyword>
<name>A0ABR0CDX2_PURLI</name>
<keyword evidence="12" id="KW-0449">Lipoprotein</keyword>
<evidence type="ECO:0000259" key="16">
    <source>
        <dbReference type="SMART" id="SM00747"/>
    </source>
</evidence>
<evidence type="ECO:0000256" key="11">
    <source>
        <dbReference type="ARBA" id="ARBA00023157"/>
    </source>
</evidence>
<comment type="similarity">
    <text evidence="4">Belongs to the RBT5 family.</text>
</comment>
<evidence type="ECO:0000256" key="4">
    <source>
        <dbReference type="ARBA" id="ARBA00010031"/>
    </source>
</evidence>
<feature type="transmembrane region" description="Helical" evidence="15">
    <location>
        <begin position="370"/>
        <end position="393"/>
    </location>
</feature>
<gene>
    <name evidence="17" type="ORF">Purlil1_1239</name>
</gene>
<organism evidence="17 18">
    <name type="scientific">Purpureocillium lilacinum</name>
    <name type="common">Paecilomyces lilacinus</name>
    <dbReference type="NCBI Taxonomy" id="33203"/>
    <lineage>
        <taxon>Eukaryota</taxon>
        <taxon>Fungi</taxon>
        <taxon>Dikarya</taxon>
        <taxon>Ascomycota</taxon>
        <taxon>Pezizomycotina</taxon>
        <taxon>Sordariomycetes</taxon>
        <taxon>Hypocreomycetidae</taxon>
        <taxon>Hypocreales</taxon>
        <taxon>Ophiocordycipitaceae</taxon>
        <taxon>Purpureocillium</taxon>
    </lineage>
</organism>
<evidence type="ECO:0000313" key="17">
    <source>
        <dbReference type="EMBL" id="KAK4094634.1"/>
    </source>
</evidence>
<comment type="caution">
    <text evidence="17">The sequence shown here is derived from an EMBL/GenBank/DDBJ whole genome shotgun (WGS) entry which is preliminary data.</text>
</comment>
<accession>A0ABR0CDX2</accession>
<comment type="subcellular location">
    <subcellularLocation>
        <location evidence="2">Membrane</location>
        <topology evidence="2">Lipid-anchor</topology>
        <topology evidence="2">GPI-anchor</topology>
    </subcellularLocation>
    <subcellularLocation>
        <location evidence="1">Membrane</location>
        <topology evidence="1">Multi-pass membrane protein</topology>
    </subcellularLocation>
    <subcellularLocation>
        <location evidence="3">Secreted</location>
    </subcellularLocation>
</comment>
<dbReference type="InterPro" id="IPR052337">
    <property type="entry name" value="SAT4-like"/>
</dbReference>
<evidence type="ECO:0000256" key="6">
    <source>
        <dbReference type="ARBA" id="ARBA00022622"/>
    </source>
</evidence>
<keyword evidence="10 15" id="KW-0472">Membrane</keyword>
<proteinExistence type="inferred from homology"/>
<evidence type="ECO:0000256" key="12">
    <source>
        <dbReference type="ARBA" id="ARBA00023288"/>
    </source>
</evidence>
<keyword evidence="9 15" id="KW-1133">Transmembrane helix</keyword>